<dbReference type="PROSITE" id="PS50887">
    <property type="entry name" value="GGDEF"/>
    <property type="match status" value="1"/>
</dbReference>
<feature type="transmembrane region" description="Helical" evidence="1">
    <location>
        <begin position="90"/>
        <end position="108"/>
    </location>
</feature>
<dbReference type="InterPro" id="IPR043128">
    <property type="entry name" value="Rev_trsase/Diguanyl_cyclase"/>
</dbReference>
<evidence type="ECO:0000256" key="1">
    <source>
        <dbReference type="SAM" id="Phobius"/>
    </source>
</evidence>
<dbReference type="OrthoDB" id="23692at2"/>
<dbReference type="SUPFAM" id="SSF55073">
    <property type="entry name" value="Nucleotide cyclase"/>
    <property type="match status" value="1"/>
</dbReference>
<dbReference type="Pfam" id="PF00990">
    <property type="entry name" value="GGDEF"/>
    <property type="match status" value="1"/>
</dbReference>
<keyword evidence="4" id="KW-1185">Reference proteome</keyword>
<feature type="transmembrane region" description="Helical" evidence="1">
    <location>
        <begin position="114"/>
        <end position="134"/>
    </location>
</feature>
<dbReference type="InterPro" id="IPR029787">
    <property type="entry name" value="Nucleotide_cyclase"/>
</dbReference>
<organism evidence="3 4">
    <name type="scientific">Nocardioides seonyuensis</name>
    <dbReference type="NCBI Taxonomy" id="2518371"/>
    <lineage>
        <taxon>Bacteria</taxon>
        <taxon>Bacillati</taxon>
        <taxon>Actinomycetota</taxon>
        <taxon>Actinomycetes</taxon>
        <taxon>Propionibacteriales</taxon>
        <taxon>Nocardioidaceae</taxon>
        <taxon>Nocardioides</taxon>
    </lineage>
</organism>
<name>A0A4P7IDS1_9ACTN</name>
<dbReference type="RefSeq" id="WP_135267321.1">
    <property type="nucleotide sequence ID" value="NZ_CP038436.1"/>
</dbReference>
<dbReference type="InterPro" id="IPR050469">
    <property type="entry name" value="Diguanylate_Cyclase"/>
</dbReference>
<keyword evidence="1" id="KW-0472">Membrane</keyword>
<protein>
    <submittedName>
        <fullName evidence="3">GGDEF domain-containing protein</fullName>
    </submittedName>
</protein>
<keyword evidence="1" id="KW-1133">Transmembrane helix</keyword>
<sequence length="387" mass="41629">MFDLASLQASYIMLMCLVLVLSYGITYRTNRTSYAGWWCLSVALCLGGAMSYMLIGTVHQVWANPLGNMLYIAGVGCVWAASRTLRGRTLPWWCIAAGPLLVGVTAAFDDPGTKLWPAGGWFLAATWILLSLAAREQWLVARPLGWEGPAEGLGHRRSLWALFGCCAVVAALYAVRWLAYLAVGPDAPPFTTYLGSELATFALTGLAVAIAFTMSTLSEEQQKQALRDLAAHDGLTGLLNRGGFLRLAEQEIASNPEVGGHIILADLDHFKKINDELGHSAGDLAIMTFAEVCRSLVRETDLVGRWGGEEFILLLPGATRERADAVVENISGAMAKRALVGTTMLPTISYGIAPVALPLVATIERADQALYRAKAAGRDRAVHHADA</sequence>
<dbReference type="CDD" id="cd01949">
    <property type="entry name" value="GGDEF"/>
    <property type="match status" value="1"/>
</dbReference>
<dbReference type="PANTHER" id="PTHR45138">
    <property type="entry name" value="REGULATORY COMPONENTS OF SENSORY TRANSDUCTION SYSTEM"/>
    <property type="match status" value="1"/>
</dbReference>
<dbReference type="NCBIfam" id="TIGR00254">
    <property type="entry name" value="GGDEF"/>
    <property type="match status" value="1"/>
</dbReference>
<accession>A0A4P7IDS1</accession>
<evidence type="ECO:0000313" key="3">
    <source>
        <dbReference type="EMBL" id="QBX55329.1"/>
    </source>
</evidence>
<keyword evidence="1" id="KW-0812">Transmembrane</keyword>
<reference evidence="3 4" key="1">
    <citation type="submission" date="2019-03" db="EMBL/GenBank/DDBJ databases">
        <title>Three New Species of Nocardioides, Nocardioides euryhalodurans sp. nov., Nocardioides seonyuensis sp. nov. and Nocardioides eburneoflavus sp. nov. Iolated from Soil.</title>
        <authorList>
            <person name="Roh S.G."/>
            <person name="Lee C."/>
            <person name="Kim M.-K."/>
            <person name="Kim S.B."/>
        </authorList>
    </citation>
    <scope>NUCLEOTIDE SEQUENCE [LARGE SCALE GENOMIC DNA]</scope>
    <source>
        <strain evidence="3 4">MMS17-SY207-3</strain>
    </source>
</reference>
<feature type="transmembrane region" description="Helical" evidence="1">
    <location>
        <begin position="61"/>
        <end position="81"/>
    </location>
</feature>
<dbReference type="SMART" id="SM00267">
    <property type="entry name" value="GGDEF"/>
    <property type="match status" value="1"/>
</dbReference>
<dbReference type="Gene3D" id="3.30.70.270">
    <property type="match status" value="1"/>
</dbReference>
<feature type="domain" description="GGDEF" evidence="2">
    <location>
        <begin position="258"/>
        <end position="386"/>
    </location>
</feature>
<dbReference type="GO" id="GO:0052621">
    <property type="term" value="F:diguanylate cyclase activity"/>
    <property type="evidence" value="ECO:0007669"/>
    <property type="project" value="TreeGrafter"/>
</dbReference>
<dbReference type="PANTHER" id="PTHR45138:SF9">
    <property type="entry name" value="DIGUANYLATE CYCLASE DGCM-RELATED"/>
    <property type="match status" value="1"/>
</dbReference>
<proteinExistence type="predicted"/>
<dbReference type="KEGG" id="nsn:EXE58_07585"/>
<feature type="transmembrane region" description="Helical" evidence="1">
    <location>
        <begin position="37"/>
        <end position="55"/>
    </location>
</feature>
<dbReference type="FunFam" id="3.30.70.270:FF:000001">
    <property type="entry name" value="Diguanylate cyclase domain protein"/>
    <property type="match status" value="1"/>
</dbReference>
<feature type="transmembrane region" description="Helical" evidence="1">
    <location>
        <begin position="159"/>
        <end position="178"/>
    </location>
</feature>
<dbReference type="AlphaFoldDB" id="A0A4P7IDS1"/>
<evidence type="ECO:0000259" key="2">
    <source>
        <dbReference type="PROSITE" id="PS50887"/>
    </source>
</evidence>
<evidence type="ECO:0000313" key="4">
    <source>
        <dbReference type="Proteomes" id="UP000294853"/>
    </source>
</evidence>
<feature type="transmembrane region" description="Helical" evidence="1">
    <location>
        <begin position="198"/>
        <end position="217"/>
    </location>
</feature>
<gene>
    <name evidence="3" type="ORF">EXE58_07585</name>
</gene>
<dbReference type="InterPro" id="IPR000160">
    <property type="entry name" value="GGDEF_dom"/>
</dbReference>
<dbReference type="Proteomes" id="UP000294853">
    <property type="component" value="Chromosome"/>
</dbReference>
<feature type="transmembrane region" description="Helical" evidence="1">
    <location>
        <begin position="6"/>
        <end position="25"/>
    </location>
</feature>
<dbReference type="EMBL" id="CP038436">
    <property type="protein sequence ID" value="QBX55329.1"/>
    <property type="molecule type" value="Genomic_DNA"/>
</dbReference>